<accession>A0A834WFU9</accession>
<keyword evidence="2" id="KW-1185">Reference proteome</keyword>
<gene>
    <name evidence="1" type="ORF">G2W53_026637</name>
</gene>
<evidence type="ECO:0000313" key="1">
    <source>
        <dbReference type="EMBL" id="KAF7821182.1"/>
    </source>
</evidence>
<dbReference type="AlphaFoldDB" id="A0A834WFU9"/>
<evidence type="ECO:0000313" key="2">
    <source>
        <dbReference type="Proteomes" id="UP000634136"/>
    </source>
</evidence>
<organism evidence="1 2">
    <name type="scientific">Senna tora</name>
    <dbReference type="NCBI Taxonomy" id="362788"/>
    <lineage>
        <taxon>Eukaryota</taxon>
        <taxon>Viridiplantae</taxon>
        <taxon>Streptophyta</taxon>
        <taxon>Embryophyta</taxon>
        <taxon>Tracheophyta</taxon>
        <taxon>Spermatophyta</taxon>
        <taxon>Magnoliopsida</taxon>
        <taxon>eudicotyledons</taxon>
        <taxon>Gunneridae</taxon>
        <taxon>Pentapetalae</taxon>
        <taxon>rosids</taxon>
        <taxon>fabids</taxon>
        <taxon>Fabales</taxon>
        <taxon>Fabaceae</taxon>
        <taxon>Caesalpinioideae</taxon>
        <taxon>Cassia clade</taxon>
        <taxon>Senna</taxon>
    </lineage>
</organism>
<reference evidence="1" key="1">
    <citation type="submission" date="2020-09" db="EMBL/GenBank/DDBJ databases">
        <title>Genome-Enabled Discovery of Anthraquinone Biosynthesis in Senna tora.</title>
        <authorList>
            <person name="Kang S.-H."/>
            <person name="Pandey R.P."/>
            <person name="Lee C.-M."/>
            <person name="Sim J.-S."/>
            <person name="Jeong J.-T."/>
            <person name="Choi B.-S."/>
            <person name="Jung M."/>
            <person name="Ginzburg D."/>
            <person name="Zhao K."/>
            <person name="Won S.Y."/>
            <person name="Oh T.-J."/>
            <person name="Yu Y."/>
            <person name="Kim N.-H."/>
            <person name="Lee O.R."/>
            <person name="Lee T.-H."/>
            <person name="Bashyal P."/>
            <person name="Kim T.-S."/>
            <person name="Lee W.-H."/>
            <person name="Kawkins C."/>
            <person name="Kim C.-K."/>
            <person name="Kim J.S."/>
            <person name="Ahn B.O."/>
            <person name="Rhee S.Y."/>
            <person name="Sohng J.K."/>
        </authorList>
    </citation>
    <scope>NUCLEOTIDE SEQUENCE</scope>
    <source>
        <tissue evidence="1">Leaf</tissue>
    </source>
</reference>
<protein>
    <submittedName>
        <fullName evidence="1">Uncharacterized protein</fullName>
    </submittedName>
</protein>
<name>A0A834WFU9_9FABA</name>
<comment type="caution">
    <text evidence="1">The sequence shown here is derived from an EMBL/GenBank/DDBJ whole genome shotgun (WGS) entry which is preliminary data.</text>
</comment>
<dbReference type="Proteomes" id="UP000634136">
    <property type="component" value="Unassembled WGS sequence"/>
</dbReference>
<proteinExistence type="predicted"/>
<dbReference type="EMBL" id="JAAIUW010000008">
    <property type="protein sequence ID" value="KAF7821182.1"/>
    <property type="molecule type" value="Genomic_DNA"/>
</dbReference>
<sequence length="23" mass="2507">MEEAKVIGVPGNHPLLYIPQSIT</sequence>